<dbReference type="EMBL" id="JBBPFD010000010">
    <property type="protein sequence ID" value="KAK7909630.1"/>
    <property type="molecule type" value="Genomic_DNA"/>
</dbReference>
<dbReference type="PANTHER" id="PTHR24006">
    <property type="entry name" value="UBIQUITIN CARBOXYL-TERMINAL HYDROLASE"/>
    <property type="match status" value="1"/>
</dbReference>
<keyword evidence="4" id="KW-1185">Reference proteome</keyword>
<accession>A0AAW0NYE4</accession>
<feature type="region of interest" description="Disordered" evidence="1">
    <location>
        <begin position="359"/>
        <end position="396"/>
    </location>
</feature>
<dbReference type="GO" id="GO:0005634">
    <property type="term" value="C:nucleus"/>
    <property type="evidence" value="ECO:0007669"/>
    <property type="project" value="TreeGrafter"/>
</dbReference>
<dbReference type="InterPro" id="IPR038765">
    <property type="entry name" value="Papain-like_cys_pep_sf"/>
</dbReference>
<dbReference type="AlphaFoldDB" id="A0AAW0NYE4"/>
<evidence type="ECO:0000313" key="3">
    <source>
        <dbReference type="EMBL" id="KAK7909630.1"/>
    </source>
</evidence>
<dbReference type="InterPro" id="IPR018200">
    <property type="entry name" value="USP_CS"/>
</dbReference>
<dbReference type="GO" id="GO:0016579">
    <property type="term" value="P:protein deubiquitination"/>
    <property type="evidence" value="ECO:0007669"/>
    <property type="project" value="InterPro"/>
</dbReference>
<proteinExistence type="predicted"/>
<dbReference type="Pfam" id="PF00443">
    <property type="entry name" value="UCH"/>
    <property type="match status" value="2"/>
</dbReference>
<protein>
    <recommendedName>
        <fullName evidence="2">USP domain-containing protein</fullName>
    </recommendedName>
</protein>
<dbReference type="CDD" id="cd02257">
    <property type="entry name" value="Peptidase_C19"/>
    <property type="match status" value="1"/>
</dbReference>
<evidence type="ECO:0000313" key="4">
    <source>
        <dbReference type="Proteomes" id="UP001460270"/>
    </source>
</evidence>
<dbReference type="PROSITE" id="PS51257">
    <property type="entry name" value="PROKAR_LIPOPROTEIN"/>
    <property type="match status" value="1"/>
</dbReference>
<dbReference type="PROSITE" id="PS00973">
    <property type="entry name" value="USP_2"/>
    <property type="match status" value="1"/>
</dbReference>
<dbReference type="InterPro" id="IPR050164">
    <property type="entry name" value="Peptidase_C19"/>
</dbReference>
<dbReference type="InterPro" id="IPR028889">
    <property type="entry name" value="USP"/>
</dbReference>
<gene>
    <name evidence="3" type="ORF">WMY93_014314</name>
</gene>
<name>A0AAW0NYE4_9GOBI</name>
<dbReference type="GO" id="GO:0005829">
    <property type="term" value="C:cytosol"/>
    <property type="evidence" value="ECO:0007669"/>
    <property type="project" value="TreeGrafter"/>
</dbReference>
<dbReference type="PANTHER" id="PTHR24006:SF899">
    <property type="entry name" value="UBIQUITIN CARBOXYL-TERMINAL HYDROLASE"/>
    <property type="match status" value="1"/>
</dbReference>
<feature type="compositionally biased region" description="Polar residues" evidence="1">
    <location>
        <begin position="385"/>
        <end position="396"/>
    </location>
</feature>
<reference evidence="4" key="1">
    <citation type="submission" date="2024-04" db="EMBL/GenBank/DDBJ databases">
        <title>Salinicola lusitanus LLJ914,a marine bacterium isolated from the Okinawa Trough.</title>
        <authorList>
            <person name="Li J."/>
        </authorList>
    </citation>
    <scope>NUCLEOTIDE SEQUENCE [LARGE SCALE GENOMIC DNA]</scope>
</reference>
<dbReference type="Gene3D" id="3.90.70.10">
    <property type="entry name" value="Cysteine proteinases"/>
    <property type="match status" value="2"/>
</dbReference>
<sequence length="396" mass="45750">MAFVKRVYIGSTVPAYFLFWSLGGITSCSSTIESETKIRLTFERWKHCCAEQRNLFDQFGLSENDISMSDGILLNKLRRKLEALNVSDFHGLISPGLTCYLNCVLQVLFMTEEFRDRIKSCSESATILDIYLKDLFITLEKTQPEHIMFRGRLDHKTLCCKCETVNTEPGFFWMLPLSIKDPHQIYSVDKGFDDFFSKEKVSGENKMYCDKCKAKQSAIVMCEMTQPPEVLTLLLKRFYYDSDLKCNVKIDCEAEIPFTLTTKECNYDLYAMVKHYGTLTAGHYIALIYSSQTKEWYSFNDERVKLKTHVMVSEKTYLRSRSSYLLMYMKRSKISENSSENEGEMPDVEANVSLTNELMDSSCDRGSKDDYKTVVKTLPSKPHLSPNSPKISRQHF</sequence>
<dbReference type="GO" id="GO:0004843">
    <property type="term" value="F:cysteine-type deubiquitinase activity"/>
    <property type="evidence" value="ECO:0007669"/>
    <property type="project" value="InterPro"/>
</dbReference>
<dbReference type="SUPFAM" id="SSF54001">
    <property type="entry name" value="Cysteine proteinases"/>
    <property type="match status" value="1"/>
</dbReference>
<dbReference type="InterPro" id="IPR001394">
    <property type="entry name" value="Peptidase_C19_UCH"/>
</dbReference>
<dbReference type="Proteomes" id="UP001460270">
    <property type="component" value="Unassembled WGS sequence"/>
</dbReference>
<feature type="domain" description="USP" evidence="2">
    <location>
        <begin position="90"/>
        <end position="331"/>
    </location>
</feature>
<evidence type="ECO:0000256" key="1">
    <source>
        <dbReference type="SAM" id="MobiDB-lite"/>
    </source>
</evidence>
<organism evidence="3 4">
    <name type="scientific">Mugilogobius chulae</name>
    <name type="common">yellowstripe goby</name>
    <dbReference type="NCBI Taxonomy" id="88201"/>
    <lineage>
        <taxon>Eukaryota</taxon>
        <taxon>Metazoa</taxon>
        <taxon>Chordata</taxon>
        <taxon>Craniata</taxon>
        <taxon>Vertebrata</taxon>
        <taxon>Euteleostomi</taxon>
        <taxon>Actinopterygii</taxon>
        <taxon>Neopterygii</taxon>
        <taxon>Teleostei</taxon>
        <taxon>Neoteleostei</taxon>
        <taxon>Acanthomorphata</taxon>
        <taxon>Gobiaria</taxon>
        <taxon>Gobiiformes</taxon>
        <taxon>Gobioidei</taxon>
        <taxon>Gobiidae</taxon>
        <taxon>Gobionellinae</taxon>
        <taxon>Mugilogobius</taxon>
    </lineage>
</organism>
<dbReference type="PROSITE" id="PS50235">
    <property type="entry name" value="USP_3"/>
    <property type="match status" value="1"/>
</dbReference>
<comment type="caution">
    <text evidence="3">The sequence shown here is derived from an EMBL/GenBank/DDBJ whole genome shotgun (WGS) entry which is preliminary data.</text>
</comment>
<feature type="compositionally biased region" description="Basic and acidic residues" evidence="1">
    <location>
        <begin position="362"/>
        <end position="373"/>
    </location>
</feature>
<evidence type="ECO:0000259" key="2">
    <source>
        <dbReference type="PROSITE" id="PS50235"/>
    </source>
</evidence>